<dbReference type="Proteomes" id="UP000658690">
    <property type="component" value="Unassembled WGS sequence"/>
</dbReference>
<protein>
    <submittedName>
        <fullName evidence="1">Uncharacterized protein</fullName>
    </submittedName>
</protein>
<organism evidence="1 2">
    <name type="scientific">Paenibacillus germinis</name>
    <dbReference type="NCBI Taxonomy" id="2654979"/>
    <lineage>
        <taxon>Bacteria</taxon>
        <taxon>Bacillati</taxon>
        <taxon>Bacillota</taxon>
        <taxon>Bacilli</taxon>
        <taxon>Bacillales</taxon>
        <taxon>Paenibacillaceae</taxon>
        <taxon>Paenibacillus</taxon>
    </lineage>
</organism>
<proteinExistence type="predicted"/>
<gene>
    <name evidence="1" type="ORF">GC102_25120</name>
</gene>
<keyword evidence="2" id="KW-1185">Reference proteome</keyword>
<dbReference type="SUPFAM" id="SSF81853">
    <property type="entry name" value="Family 10 polysaccharide lyase"/>
    <property type="match status" value="1"/>
</dbReference>
<reference evidence="1 2" key="1">
    <citation type="submission" date="2019-10" db="EMBL/GenBank/DDBJ databases">
        <title>Description of Paenibacillus choica sp. nov.</title>
        <authorList>
            <person name="Carlier A."/>
            <person name="Qi S."/>
        </authorList>
    </citation>
    <scope>NUCLEOTIDE SEQUENCE [LARGE SCALE GENOMIC DNA]</scope>
    <source>
        <strain evidence="1 2">LMG 31460</strain>
    </source>
</reference>
<comment type="caution">
    <text evidence="1">The sequence shown here is derived from an EMBL/GenBank/DDBJ whole genome shotgun (WGS) entry which is preliminary data.</text>
</comment>
<accession>A0ABX1Z9G4</accession>
<sequence length="427" mass="50322">MLTDLRIICSKLKINYKKSKGNGFMPFCVLSEAKGMFISMLSMLKDKILKVVNKPVANIRSSQTLYEALFTTINLDLKYHDPIYKEQSDQLAKLIIESQLDDGGFDIGYNFSFGKNMGKKNHIESTTPEILSIYALIKYYDIYKDDSVKPAIVKGIEWVKKYSYKYRANYWVIPYAPCSYKEVHITNAVTFTVATLAYYMWVFEDDSVKDICDGMFLYMRDELILNGDRGHWNYFDKELMDDSYYIKVDNYHIAQQLFYHISIDKYYVNEDNKLIIKYVSNYLKEKLITSLAVPYIEVNGKCTNDIHTWGYCSLLSCSLFWEDMELTNNIKRFMFEKMWNNSYFYPVIKGNGDIVEKSYYPRSDAWLMHSFSEYLLFHDDADIKRALSAGIQMLRECNYRGYENHVLTIRKKAFNKFVIFVKKVLNK</sequence>
<evidence type="ECO:0000313" key="1">
    <source>
        <dbReference type="EMBL" id="NOU89004.1"/>
    </source>
</evidence>
<name>A0ABX1Z9G4_9BACL</name>
<dbReference type="EMBL" id="WHOC01000137">
    <property type="protein sequence ID" value="NOU89004.1"/>
    <property type="molecule type" value="Genomic_DNA"/>
</dbReference>
<dbReference type="RefSeq" id="WP_171691966.1">
    <property type="nucleotide sequence ID" value="NZ_WHOC01000137.1"/>
</dbReference>
<evidence type="ECO:0000313" key="2">
    <source>
        <dbReference type="Proteomes" id="UP000658690"/>
    </source>
</evidence>